<dbReference type="EMBL" id="JARKIE010000030">
    <property type="protein sequence ID" value="KAJ7697351.1"/>
    <property type="molecule type" value="Genomic_DNA"/>
</dbReference>
<proteinExistence type="predicted"/>
<gene>
    <name evidence="2" type="ORF">B0H17DRAFT_1130341</name>
</gene>
<feature type="region of interest" description="Disordered" evidence="1">
    <location>
        <begin position="1"/>
        <end position="130"/>
    </location>
</feature>
<sequence>MAGPQTQTAECTPMPAGVVPSLTSDVDNTEAVQEDSTKSSKASQAERPKAAKGWVYVDNEDEHAPDGDVGEGAMSTRTRRAASKKLTGTISKRKLKAPDVDDEGQEIAPPKKNNPDPTSDDEQETLPASVTPKKLASAFKGEGKAIEGPKKVKIEAEEKVLETTDVLKVKTLPNKCEVSFKELQDPALADVYDTFPFLRFTTRASSLRMVASSDVLNYDNDVPIFDGRLKAIDFDEDMDNIGELLPHYDSVDDEVPNGAWVGVGYTVSKFTAKDGKHSVSFNIKWVIVFGEPGEDQ</sequence>
<dbReference type="AlphaFoldDB" id="A0AAD7DRC6"/>
<name>A0AAD7DRC6_MYCRO</name>
<keyword evidence="3" id="KW-1185">Reference proteome</keyword>
<evidence type="ECO:0000313" key="2">
    <source>
        <dbReference type="EMBL" id="KAJ7697351.1"/>
    </source>
</evidence>
<accession>A0AAD7DRC6</accession>
<reference evidence="2" key="1">
    <citation type="submission" date="2023-03" db="EMBL/GenBank/DDBJ databases">
        <title>Massive genome expansion in bonnet fungi (Mycena s.s.) driven by repeated elements and novel gene families across ecological guilds.</title>
        <authorList>
            <consortium name="Lawrence Berkeley National Laboratory"/>
            <person name="Harder C.B."/>
            <person name="Miyauchi S."/>
            <person name="Viragh M."/>
            <person name="Kuo A."/>
            <person name="Thoen E."/>
            <person name="Andreopoulos B."/>
            <person name="Lu D."/>
            <person name="Skrede I."/>
            <person name="Drula E."/>
            <person name="Henrissat B."/>
            <person name="Morin E."/>
            <person name="Kohler A."/>
            <person name="Barry K."/>
            <person name="LaButti K."/>
            <person name="Morin E."/>
            <person name="Salamov A."/>
            <person name="Lipzen A."/>
            <person name="Mereny Z."/>
            <person name="Hegedus B."/>
            <person name="Baldrian P."/>
            <person name="Stursova M."/>
            <person name="Weitz H."/>
            <person name="Taylor A."/>
            <person name="Grigoriev I.V."/>
            <person name="Nagy L.G."/>
            <person name="Martin F."/>
            <person name="Kauserud H."/>
        </authorList>
    </citation>
    <scope>NUCLEOTIDE SEQUENCE</scope>
    <source>
        <strain evidence="2">CBHHK067</strain>
    </source>
</reference>
<organism evidence="2 3">
    <name type="scientific">Mycena rosella</name>
    <name type="common">Pink bonnet</name>
    <name type="synonym">Agaricus rosellus</name>
    <dbReference type="NCBI Taxonomy" id="1033263"/>
    <lineage>
        <taxon>Eukaryota</taxon>
        <taxon>Fungi</taxon>
        <taxon>Dikarya</taxon>
        <taxon>Basidiomycota</taxon>
        <taxon>Agaricomycotina</taxon>
        <taxon>Agaricomycetes</taxon>
        <taxon>Agaricomycetidae</taxon>
        <taxon>Agaricales</taxon>
        <taxon>Marasmiineae</taxon>
        <taxon>Mycenaceae</taxon>
        <taxon>Mycena</taxon>
    </lineage>
</organism>
<evidence type="ECO:0000313" key="3">
    <source>
        <dbReference type="Proteomes" id="UP001221757"/>
    </source>
</evidence>
<comment type="caution">
    <text evidence="2">The sequence shown here is derived from an EMBL/GenBank/DDBJ whole genome shotgun (WGS) entry which is preliminary data.</text>
</comment>
<feature type="compositionally biased region" description="Polar residues" evidence="1">
    <location>
        <begin position="1"/>
        <end position="10"/>
    </location>
</feature>
<protein>
    <submittedName>
        <fullName evidence="2">Uncharacterized protein</fullName>
    </submittedName>
</protein>
<dbReference type="Proteomes" id="UP001221757">
    <property type="component" value="Unassembled WGS sequence"/>
</dbReference>
<evidence type="ECO:0000256" key="1">
    <source>
        <dbReference type="SAM" id="MobiDB-lite"/>
    </source>
</evidence>